<protein>
    <submittedName>
        <fullName evidence="1">Uncharacterized protein</fullName>
    </submittedName>
</protein>
<sequence length="113" mass="13406">MKPEFVDSRYQMVWHEHLNSIDAYGQLLNWANGEFILYQTQMGNKGLTVFFPNGWFFINLIEEKNIAFEIIVKSKCKKTMIKFYKHLQSLVEHFKRYSVLFLKENGEKGNSSC</sequence>
<gene>
    <name evidence="1" type="ORF">ACFFU9_15915</name>
</gene>
<organism evidence="1 2">
    <name type="scientific">Mariniflexile ostreae</name>
    <dbReference type="NCBI Taxonomy" id="1520892"/>
    <lineage>
        <taxon>Bacteria</taxon>
        <taxon>Pseudomonadati</taxon>
        <taxon>Bacteroidota</taxon>
        <taxon>Flavobacteriia</taxon>
        <taxon>Flavobacteriales</taxon>
        <taxon>Flavobacteriaceae</taxon>
        <taxon>Mariniflexile</taxon>
    </lineage>
</organism>
<evidence type="ECO:0000313" key="1">
    <source>
        <dbReference type="EMBL" id="MFB9058231.1"/>
    </source>
</evidence>
<comment type="caution">
    <text evidence="1">The sequence shown here is derived from an EMBL/GenBank/DDBJ whole genome shotgun (WGS) entry which is preliminary data.</text>
</comment>
<reference evidence="1 2" key="1">
    <citation type="submission" date="2024-09" db="EMBL/GenBank/DDBJ databases">
        <authorList>
            <person name="Sun Q."/>
            <person name="Mori K."/>
        </authorList>
    </citation>
    <scope>NUCLEOTIDE SEQUENCE [LARGE SCALE GENOMIC DNA]</scope>
    <source>
        <strain evidence="1 2">CECT 8622</strain>
    </source>
</reference>
<dbReference type="EMBL" id="JBHMFC010000105">
    <property type="protein sequence ID" value="MFB9058231.1"/>
    <property type="molecule type" value="Genomic_DNA"/>
</dbReference>
<dbReference type="RefSeq" id="WP_379862476.1">
    <property type="nucleotide sequence ID" value="NZ_JBHMFC010000105.1"/>
</dbReference>
<evidence type="ECO:0000313" key="2">
    <source>
        <dbReference type="Proteomes" id="UP001589585"/>
    </source>
</evidence>
<name>A0ABV5FFK3_9FLAO</name>
<dbReference type="Proteomes" id="UP001589585">
    <property type="component" value="Unassembled WGS sequence"/>
</dbReference>
<proteinExistence type="predicted"/>
<accession>A0ABV5FFK3</accession>
<keyword evidence="2" id="KW-1185">Reference proteome</keyword>